<name>A0A1Y1JUU0_PLAGO</name>
<keyword evidence="1" id="KW-1133">Transmembrane helix</keyword>
<evidence type="ECO:0000313" key="2">
    <source>
        <dbReference type="EMBL" id="GAW84512.1"/>
    </source>
</evidence>
<feature type="transmembrane region" description="Helical" evidence="1">
    <location>
        <begin position="288"/>
        <end position="311"/>
    </location>
</feature>
<organism evidence="2 3">
    <name type="scientific">Plasmodium gonderi</name>
    <dbReference type="NCBI Taxonomy" id="77519"/>
    <lineage>
        <taxon>Eukaryota</taxon>
        <taxon>Sar</taxon>
        <taxon>Alveolata</taxon>
        <taxon>Apicomplexa</taxon>
        <taxon>Aconoidasida</taxon>
        <taxon>Haemosporida</taxon>
        <taxon>Plasmodiidae</taxon>
        <taxon>Plasmodium</taxon>
        <taxon>Plasmodium (Plasmodium)</taxon>
    </lineage>
</organism>
<dbReference type="Proteomes" id="UP000195521">
    <property type="component" value="Unassembled WGS sequence"/>
</dbReference>
<keyword evidence="3" id="KW-1185">Reference proteome</keyword>
<dbReference type="EMBL" id="BDQF01000378">
    <property type="protein sequence ID" value="GAW84512.1"/>
    <property type="molecule type" value="Genomic_DNA"/>
</dbReference>
<gene>
    <name evidence="2" type="ORF">PGO_003375</name>
</gene>
<accession>A0A1Y1JUU0</accession>
<protein>
    <submittedName>
        <fullName evidence="2">Variable surface protein</fullName>
    </submittedName>
</protein>
<dbReference type="AlphaFoldDB" id="A0A1Y1JUU0"/>
<keyword evidence="1" id="KW-0472">Membrane</keyword>
<keyword evidence="1" id="KW-0812">Transmembrane</keyword>
<dbReference type="RefSeq" id="XP_028547101.1">
    <property type="nucleotide sequence ID" value="XM_028691300.1"/>
</dbReference>
<comment type="caution">
    <text evidence="2">The sequence shown here is derived from an EMBL/GenBank/DDBJ whole genome shotgun (WGS) entry which is preliminary data.</text>
</comment>
<evidence type="ECO:0000313" key="3">
    <source>
        <dbReference type="Proteomes" id="UP000195521"/>
    </source>
</evidence>
<sequence>MTSGTILDSEDFDFTGIFPTCTNGFSWISHHHNRNQESHKFTTLCSDFYKDEGLENRSSDFSILCRVLGLYLKHIESKGYGINLKSCCELFYYKLEKELMHSFKLKCTDSLQCYEKMTKKKSIRNFPTTISNICMKYYENVEEDTYKLLEHLFKIYYYIDLFKNRSQCTTTEMRKFQQKIIDLENYSCNNKSRLKAELEKIINVCEGYIIGWKDHHTAKHAAYLLTEKNWIGLRKMKLTELGDEILKKKRKKDVKTTEIMEQETIHSQLLMDNVTDDVTNTGLSNGTAFIGFSILIITFILYKYSTYFSFLKPSVRKLRRKFNKNNKNNLDFLNSFDVEYKNINDNIYKISYS</sequence>
<dbReference type="GeneID" id="39745320"/>
<reference evidence="3" key="1">
    <citation type="submission" date="2017-04" db="EMBL/GenBank/DDBJ databases">
        <title>Plasmodium gonderi genome.</title>
        <authorList>
            <person name="Arisue N."/>
            <person name="Honma H."/>
            <person name="Kawai S."/>
            <person name="Tougan T."/>
            <person name="Tanabe K."/>
            <person name="Horii T."/>
        </authorList>
    </citation>
    <scope>NUCLEOTIDE SEQUENCE [LARGE SCALE GENOMIC DNA]</scope>
    <source>
        <strain evidence="3">ATCC 30045</strain>
    </source>
</reference>
<evidence type="ECO:0000256" key="1">
    <source>
        <dbReference type="SAM" id="Phobius"/>
    </source>
</evidence>
<proteinExistence type="predicted"/>